<keyword evidence="3" id="KW-1185">Reference proteome</keyword>
<reference evidence="2" key="1">
    <citation type="journal article" date="2020" name="Stud. Mycol.">
        <title>101 Dothideomycetes genomes: a test case for predicting lifestyles and emergence of pathogens.</title>
        <authorList>
            <person name="Haridas S."/>
            <person name="Albert R."/>
            <person name="Binder M."/>
            <person name="Bloem J."/>
            <person name="Labutti K."/>
            <person name="Salamov A."/>
            <person name="Andreopoulos B."/>
            <person name="Baker S."/>
            <person name="Barry K."/>
            <person name="Bills G."/>
            <person name="Bluhm B."/>
            <person name="Cannon C."/>
            <person name="Castanera R."/>
            <person name="Culley D."/>
            <person name="Daum C."/>
            <person name="Ezra D."/>
            <person name="Gonzalez J."/>
            <person name="Henrissat B."/>
            <person name="Kuo A."/>
            <person name="Liang C."/>
            <person name="Lipzen A."/>
            <person name="Lutzoni F."/>
            <person name="Magnuson J."/>
            <person name="Mondo S."/>
            <person name="Nolan M."/>
            <person name="Ohm R."/>
            <person name="Pangilinan J."/>
            <person name="Park H.-J."/>
            <person name="Ramirez L."/>
            <person name="Alfaro M."/>
            <person name="Sun H."/>
            <person name="Tritt A."/>
            <person name="Yoshinaga Y."/>
            <person name="Zwiers L.-H."/>
            <person name="Turgeon B."/>
            <person name="Goodwin S."/>
            <person name="Spatafora J."/>
            <person name="Crous P."/>
            <person name="Grigoriev I."/>
        </authorList>
    </citation>
    <scope>NUCLEOTIDE SEQUENCE</scope>
    <source>
        <strain evidence="2">CBS 260.36</strain>
    </source>
</reference>
<gene>
    <name evidence="2" type="ORF">K461DRAFT_297357</name>
</gene>
<evidence type="ECO:0000313" key="3">
    <source>
        <dbReference type="Proteomes" id="UP000799439"/>
    </source>
</evidence>
<comment type="caution">
    <text evidence="2">The sequence shown here is derived from an EMBL/GenBank/DDBJ whole genome shotgun (WGS) entry which is preliminary data.</text>
</comment>
<dbReference type="AlphaFoldDB" id="A0A9P4IW85"/>
<dbReference type="OrthoDB" id="3513892at2759"/>
<dbReference type="Proteomes" id="UP000799439">
    <property type="component" value="Unassembled WGS sequence"/>
</dbReference>
<organism evidence="2 3">
    <name type="scientific">Myriangium duriaei CBS 260.36</name>
    <dbReference type="NCBI Taxonomy" id="1168546"/>
    <lineage>
        <taxon>Eukaryota</taxon>
        <taxon>Fungi</taxon>
        <taxon>Dikarya</taxon>
        <taxon>Ascomycota</taxon>
        <taxon>Pezizomycotina</taxon>
        <taxon>Dothideomycetes</taxon>
        <taxon>Dothideomycetidae</taxon>
        <taxon>Myriangiales</taxon>
        <taxon>Myriangiaceae</taxon>
        <taxon>Myriangium</taxon>
    </lineage>
</organism>
<name>A0A9P4IW85_9PEZI</name>
<dbReference type="InterPro" id="IPR045518">
    <property type="entry name" value="2EXR"/>
</dbReference>
<dbReference type="Pfam" id="PF20150">
    <property type="entry name" value="2EXR"/>
    <property type="match status" value="1"/>
</dbReference>
<protein>
    <recommendedName>
        <fullName evidence="1">2EXR domain-containing protein</fullName>
    </recommendedName>
</protein>
<accession>A0A9P4IW85</accession>
<dbReference type="PANTHER" id="PTHR35910">
    <property type="entry name" value="2EXR DOMAIN-CONTAINING PROTEIN"/>
    <property type="match status" value="1"/>
</dbReference>
<proteinExistence type="predicted"/>
<feature type="domain" description="2EXR" evidence="1">
    <location>
        <begin position="14"/>
        <end position="136"/>
    </location>
</feature>
<evidence type="ECO:0000313" key="2">
    <source>
        <dbReference type="EMBL" id="KAF2148870.1"/>
    </source>
</evidence>
<dbReference type="EMBL" id="ML996092">
    <property type="protein sequence ID" value="KAF2148870.1"/>
    <property type="molecule type" value="Genomic_DNA"/>
</dbReference>
<sequence length="337" mass="38802">MTDDSTCDHTPTSFTLFTRLPPELRLNIWKFALPIRQNESILYHYKFKLGCWRSRPIDSSDQHLTKFLAISKEVVDFNYDLLQRPVLQLPLAFVNHEARAETLSWDKRGTLSLLPATNAPTDSTFVRSFDPDKDILHFDVTEWDHLLEEVVEAMSRPRSRVDDSLVSWSDAKYIALYKDILQKTNFGLTICFLLWFCFKSLEKIFIVVDGTMQSDGCDPEQIPFGWRQEAVIAEGGRGYIWDPTNNDFEYCNGQSCDNSSEKEGNPMYEEVQLQSSVTAHHEAVLDLIVKHLLPGLTEGMLNRKDCHKNSLYMDLYPTAKSFTVQLIVSRARQNAFI</sequence>
<evidence type="ECO:0000259" key="1">
    <source>
        <dbReference type="Pfam" id="PF20150"/>
    </source>
</evidence>
<dbReference type="PANTHER" id="PTHR35910:SF1">
    <property type="entry name" value="2EXR DOMAIN-CONTAINING PROTEIN"/>
    <property type="match status" value="1"/>
</dbReference>